<evidence type="ECO:0000313" key="6">
    <source>
        <dbReference type="Proteomes" id="UP000030377"/>
    </source>
</evidence>
<dbReference type="GO" id="GO:0016832">
    <property type="term" value="F:aldehyde-lyase activity"/>
    <property type="evidence" value="ECO:0007669"/>
    <property type="project" value="InterPro"/>
</dbReference>
<keyword evidence="4" id="KW-0479">Metal-binding</keyword>
<comment type="cofactor">
    <cofactor evidence="4">
        <name>Zn(2+)</name>
        <dbReference type="ChEBI" id="CHEBI:29105"/>
    </cofactor>
    <text evidence="4">Binds 2 Zn(2+) ions per subunit. One is catalytic and the other provides a structural contribution.</text>
</comment>
<sequence length="288" mass="31254">METLLTTYQDAEKKKVAVGHFNVSDLSALMGVVAAARDLRVPVVIGCSEGERAFLGDKQIYALVASFRDENGIPLHLNADHTHTLEAAIAAAKAGFDSIVFDLSALPIEENIRKTKQAVEVLKGINPSILVEGEIGDIGTGSHIHEIAPDLIDGLTTPEQAKQFVEATGVDILAPAVGNMHGMSLSMIQGRTKKHLEIERIAEIKRATGALITLHGGSGTDDNDFVKAIDAGVNIIHINTELRAVWRRSLDEALLDQPREVIPYKILPVVVDATRRLARSRLKLFNRL</sequence>
<feature type="active site" description="Proton donor" evidence="3">
    <location>
        <position position="80"/>
    </location>
</feature>
<evidence type="ECO:0000256" key="2">
    <source>
        <dbReference type="ARBA" id="ARBA00022567"/>
    </source>
</evidence>
<accession>A0A0A3Y1A9</accession>
<evidence type="ECO:0000313" key="5">
    <source>
        <dbReference type="EMBL" id="KGT80472.1"/>
    </source>
</evidence>
<organism evidence="5 6">
    <name type="scientific">Bradyrhizobium japonicum</name>
    <dbReference type="NCBI Taxonomy" id="375"/>
    <lineage>
        <taxon>Bacteria</taxon>
        <taxon>Pseudomonadati</taxon>
        <taxon>Pseudomonadota</taxon>
        <taxon>Alphaproteobacteria</taxon>
        <taxon>Hyphomicrobiales</taxon>
        <taxon>Nitrobacteraceae</taxon>
        <taxon>Bradyrhizobium</taxon>
    </lineage>
</organism>
<dbReference type="GO" id="GO:0019253">
    <property type="term" value="P:reductive pentose-phosphate cycle"/>
    <property type="evidence" value="ECO:0007669"/>
    <property type="project" value="UniProtKB-UniPathway"/>
</dbReference>
<name>A0A0A3Y1A9_BRAJP</name>
<dbReference type="InterPro" id="IPR013785">
    <property type="entry name" value="Aldolase_TIM"/>
</dbReference>
<protein>
    <submittedName>
        <fullName evidence="5">Tagatose-bisphosphate aldolase</fullName>
    </submittedName>
</protein>
<evidence type="ECO:0000256" key="4">
    <source>
        <dbReference type="PIRSR" id="PIRSR001359-3"/>
    </source>
</evidence>
<feature type="binding site" evidence="4">
    <location>
        <position position="102"/>
    </location>
    <ligand>
        <name>Zn(2+)</name>
        <dbReference type="ChEBI" id="CHEBI:29105"/>
        <label>2</label>
    </ligand>
</feature>
<dbReference type="Gene3D" id="3.20.20.70">
    <property type="entry name" value="Aldolase class I"/>
    <property type="match status" value="1"/>
</dbReference>
<dbReference type="PIRSF" id="PIRSF001359">
    <property type="entry name" value="F_bP_aldolase_II"/>
    <property type="match status" value="1"/>
</dbReference>
<comment type="pathway">
    <text evidence="1">Carbohydrate biosynthesis; Calvin cycle.</text>
</comment>
<dbReference type="EMBL" id="JRPN01000004">
    <property type="protein sequence ID" value="KGT80472.1"/>
    <property type="molecule type" value="Genomic_DNA"/>
</dbReference>
<feature type="binding site" evidence="4">
    <location>
        <position position="181"/>
    </location>
    <ligand>
        <name>Zn(2+)</name>
        <dbReference type="ChEBI" id="CHEBI:29105"/>
        <label>1</label>
        <note>catalytic</note>
    </ligand>
</feature>
<dbReference type="InterPro" id="IPR050246">
    <property type="entry name" value="Class_II_FBP_aldolase"/>
</dbReference>
<dbReference type="Pfam" id="PF01116">
    <property type="entry name" value="F_bP_aldolase"/>
    <property type="match status" value="1"/>
</dbReference>
<dbReference type="PANTHER" id="PTHR30304">
    <property type="entry name" value="D-TAGATOSE-1,6-BISPHOSPHATE ALDOLASE"/>
    <property type="match status" value="1"/>
</dbReference>
<dbReference type="PANTHER" id="PTHR30304:SF0">
    <property type="entry name" value="D-TAGATOSE-1,6-BISPHOSPHATE ALDOLASE SUBUNIT GATY-RELATED"/>
    <property type="match status" value="1"/>
</dbReference>
<reference evidence="5 6" key="1">
    <citation type="submission" date="2014-09" db="EMBL/GenBank/DDBJ databases">
        <title>Draft genome of Bradyrhizobium japonicum Is-34.</title>
        <authorList>
            <person name="Tsurumaru H."/>
            <person name="Yamakawa T."/>
            <person name="Hashimoto S."/>
            <person name="Okizaki K."/>
            <person name="Kanesaki Y."/>
            <person name="Yoshikawa H."/>
            <person name="Yajima S."/>
        </authorList>
    </citation>
    <scope>NUCLEOTIDE SEQUENCE [LARGE SCALE GENOMIC DNA]</scope>
    <source>
        <strain evidence="5 6">Is-34</strain>
    </source>
</reference>
<evidence type="ECO:0000256" key="1">
    <source>
        <dbReference type="ARBA" id="ARBA00005215"/>
    </source>
</evidence>
<feature type="binding site" evidence="4">
    <location>
        <position position="215"/>
    </location>
    <ligand>
        <name>Zn(2+)</name>
        <dbReference type="ChEBI" id="CHEBI:29105"/>
        <label>1</label>
        <note>catalytic</note>
    </ligand>
</feature>
<dbReference type="GO" id="GO:0008270">
    <property type="term" value="F:zinc ion binding"/>
    <property type="evidence" value="ECO:0007669"/>
    <property type="project" value="InterPro"/>
</dbReference>
<comment type="caution">
    <text evidence="5">The sequence shown here is derived from an EMBL/GenBank/DDBJ whole genome shotgun (WGS) entry which is preliminary data.</text>
</comment>
<gene>
    <name evidence="5" type="ORF">MA20_06935</name>
</gene>
<keyword evidence="4" id="KW-0862">Zinc</keyword>
<dbReference type="SUPFAM" id="SSF51569">
    <property type="entry name" value="Aldolase"/>
    <property type="match status" value="1"/>
</dbReference>
<dbReference type="AlphaFoldDB" id="A0A0A3Y1A9"/>
<dbReference type="UniPathway" id="UPA00116"/>
<proteinExistence type="predicted"/>
<evidence type="ECO:0000256" key="3">
    <source>
        <dbReference type="PIRSR" id="PIRSR001359-1"/>
    </source>
</evidence>
<feature type="binding site" evidence="4">
    <location>
        <position position="81"/>
    </location>
    <ligand>
        <name>Zn(2+)</name>
        <dbReference type="ChEBI" id="CHEBI:29105"/>
        <label>1</label>
        <note>catalytic</note>
    </ligand>
</feature>
<dbReference type="InterPro" id="IPR000771">
    <property type="entry name" value="FBA_II"/>
</dbReference>
<keyword evidence="2" id="KW-0113">Calvin cycle</keyword>
<feature type="binding site" evidence="4">
    <location>
        <position position="134"/>
    </location>
    <ligand>
        <name>Zn(2+)</name>
        <dbReference type="ChEBI" id="CHEBI:29105"/>
        <label>2</label>
    </ligand>
</feature>
<dbReference type="Proteomes" id="UP000030377">
    <property type="component" value="Unassembled WGS sequence"/>
</dbReference>